<dbReference type="InterPro" id="IPR040314">
    <property type="entry name" value="DOP1"/>
</dbReference>
<dbReference type="GO" id="GO:0005802">
    <property type="term" value="C:trans-Golgi network"/>
    <property type="evidence" value="ECO:0007669"/>
    <property type="project" value="TreeGrafter"/>
</dbReference>
<dbReference type="GO" id="GO:0015031">
    <property type="term" value="P:protein transport"/>
    <property type="evidence" value="ECO:0007669"/>
    <property type="project" value="UniProtKB-KW"/>
</dbReference>
<protein>
    <submittedName>
        <fullName evidence="6">Dopey family protein</fullName>
    </submittedName>
</protein>
<dbReference type="InParanoid" id="S7WAM6"/>
<keyword evidence="2" id="KW-0653">Protein transport</keyword>
<comment type="similarity">
    <text evidence="3">Belongs to the DOP1 family.</text>
</comment>
<dbReference type="OrthoDB" id="297643at2759"/>
<proteinExistence type="inferred from homology"/>
<dbReference type="PANTHER" id="PTHR14042">
    <property type="entry name" value="DOPEY-RELATED"/>
    <property type="match status" value="1"/>
</dbReference>
<dbReference type="Proteomes" id="UP000014978">
    <property type="component" value="Unassembled WGS sequence"/>
</dbReference>
<accession>S7WAM6</accession>
<dbReference type="GO" id="GO:0005829">
    <property type="term" value="C:cytosol"/>
    <property type="evidence" value="ECO:0007669"/>
    <property type="project" value="GOC"/>
</dbReference>
<evidence type="ECO:0000313" key="6">
    <source>
        <dbReference type="EMBL" id="EPR80010.1"/>
    </source>
</evidence>
<evidence type="ECO:0000256" key="4">
    <source>
        <dbReference type="SAM" id="MobiDB-lite"/>
    </source>
</evidence>
<dbReference type="VEuPathDB" id="MicrosporidiaDB:SLOPH_327"/>
<name>S7WAM6_SPRLO</name>
<evidence type="ECO:0000256" key="1">
    <source>
        <dbReference type="ARBA" id="ARBA00022448"/>
    </source>
</evidence>
<dbReference type="HOGENOM" id="CLU_247152_0_0_1"/>
<reference evidence="7" key="1">
    <citation type="journal article" date="2013" name="PLoS Genet.">
        <title>The genome of Spraguea lophii and the basis of host-microsporidian interactions.</title>
        <authorList>
            <person name="Campbell S.E."/>
            <person name="Williams T.A."/>
            <person name="Yousuf A."/>
            <person name="Soanes D.M."/>
            <person name="Paszkiewicz K.H."/>
            <person name="Williams B.A.P."/>
        </authorList>
    </citation>
    <scope>NUCLEOTIDE SEQUENCE [LARGE SCALE GENOMIC DNA]</scope>
    <source>
        <strain evidence="7">42_110</strain>
    </source>
</reference>
<dbReference type="PANTHER" id="PTHR14042:SF24">
    <property type="entry name" value="PROTEIN DOPEY-1 HOMOLOG"/>
    <property type="match status" value="1"/>
</dbReference>
<comment type="caution">
    <text evidence="6">The sequence shown here is derived from an EMBL/GenBank/DDBJ whole genome shotgun (WGS) entry which is preliminary data.</text>
</comment>
<dbReference type="InterPro" id="IPR007249">
    <property type="entry name" value="DOP1_N"/>
</dbReference>
<sequence>MIASKQREKYVTEMKKKLNAFKTAKEWSDFISLLNDVYDTLSKYNYNFIPYKKILYKRLNQSLNPLLPSGVHNKALMVYKKIFSIISEEEMLNNFNILTLGFFSFSIHSKLIVKPTYLELIEKYIVNKDVHKLEHYSRNILVGLLPGMEEETSEFYPRSLKIIKKLQSSISQHTFYTSVFTCFLYYESLRTPIINYLLKQKLTTEGRVNERLIVSALIEGLRDNEVIVVRGTMDIIISIFPLTIPWYSHNGIVDLNKSILELFLKKDLALNKRVYAYYKANKAVSNGVMVDIDINTIINDSLKTFLKSKEYKNFFQVLCALMEIEEIEEILDVTLFNSIFILCKEYPKQLDINSTITQTKYKDNTKCSVLETIPSINLFIDTITIPYLWRIIFIYTSKIIKRIEIDTNESTDNESVSMSIPFPPSHVNINESFSYEVNQSKNKPKIEVIAVSVNEYLKVLIWTFKNIQVFETNSNHVDLQLLLLYILNNYQLFDKHQLRLFIIECIKHIIFIEDQNDGKNMDESIEDYISVLEEYYLSEKMDNIKFLTNNYNSVLKRLIFTILKEDFLLASFLIQKCNINLNKTEMIGVHKYSIENIENIQSSLCIYKKFNTQQKLESRYVKEIFVLLYRNLQVKNYQVFYEYSLIFYNEFENYILESLFKYKRIASESNYQDSTQFFECLESQFNSESTAMVAKNGVHDKIDEIEAVCNFLLYLCNNFNIGIFYRLFFVLNSNYKRNRNMGFLCLISGIVEYRELYNTLIERLSHGIVSKTIPEQNNVEKENSDLYIDENDTKHKVHKERNETNKQFFILDISMIISALDTFDNLLKYSGRFNIFLRTVAEDRKLLTLLMQINISKDEHASTNEGDDSYNIFTETKQTKYLYGDTENNLNYYIRNMSRKIIIYLIENEFVTTISDTNYIEEYLDNIMNYPLLFIRSIEVFEFIIKNQSHYKDKILLNMKNMLKYNTEFIFAIKDMKIREEMLYCAINEFSNNILELTKSIDTGSHFMVDENGLFMVLRIIGEVISKKIPSEKFYSVSIGIISYIFEISEINTNYIITGNTLRIVENIMDRLYHNNKILFISSLVFIVNSNIIYQFLPPTQAKDMFSIIINNINIFSNSTISKLLIKIDDTLSKEDNIHTINDNMDNLKNIFNRGKHESINLYFWILKKINRLKTQEITDDIALKSFIDNKISLLNENDFLIDNKKNTISENNPVEIEQLFCIKLIENTLLFLTKLFNQGKITEKELVVLIMNEIYLLSKNYSELLSNKSINLLIILSLNILRLKLANEKKKRRVSKYKYFYSKERSVLDDIIDENIRLPQNDNEESISKNNSVIFINTVNSYTSLRSSLAYEPKTQREILRDMLLDLYDDPKDNNLYYLKRIVIEILVNLEELRNFKKEYFEYFLNDDYFKDYIILKEKQKIMTNNITPEFMNELFLKMESKFFMSKEAFQTCKIENIKRMICVLLSGKKNKYTYCIPKFIRLISDEINVPDTIENVNSFYLLKYVYLLISTIFIRIDHSKLTSLLPIYFSQLISSLESFCSKNLSGKDFIYFTYILFSMDTVLTYDSEEIAELKFLLLDPFVTERDKYIVKWMKKEVIIEDEKEIVITKDKEVEESSSNGEYEELENNECPENEKEDETPVIEKPKTEDVESKIEDLSIKPTDDMSFLNESGSSINDSSYENIKQHIPVINQTEETKKSQETSKTLTSEKKESQTLLINTNEHLKCPQSPRSRFKYFICEKSFFKKIQRLVYNNVVVQEDIIIPKKRIPLLYTSFKKYIEEDKEIIFNYESLEVYFRDVNGYYLSMDMYVKEVCVEKIEEIIFNEIK</sequence>
<dbReference type="Pfam" id="PF04118">
    <property type="entry name" value="Dopey_N"/>
    <property type="match status" value="1"/>
</dbReference>
<gene>
    <name evidence="6" type="ORF">SLOPH_327</name>
</gene>
<feature type="compositionally biased region" description="Basic and acidic residues" evidence="4">
    <location>
        <begin position="1643"/>
        <end position="1655"/>
    </location>
</feature>
<dbReference type="GO" id="GO:0005768">
    <property type="term" value="C:endosome"/>
    <property type="evidence" value="ECO:0007669"/>
    <property type="project" value="TreeGrafter"/>
</dbReference>
<organism evidence="6 7">
    <name type="scientific">Spraguea lophii (strain 42_110)</name>
    <name type="common">Microsporidian parasite</name>
    <dbReference type="NCBI Taxonomy" id="1358809"/>
    <lineage>
        <taxon>Eukaryota</taxon>
        <taxon>Fungi</taxon>
        <taxon>Fungi incertae sedis</taxon>
        <taxon>Microsporidia</taxon>
        <taxon>Spragueidae</taxon>
        <taxon>Spraguea</taxon>
    </lineage>
</organism>
<evidence type="ECO:0000259" key="5">
    <source>
        <dbReference type="Pfam" id="PF04118"/>
    </source>
</evidence>
<feature type="domain" description="DOP1 N-terminal" evidence="5">
    <location>
        <begin position="5"/>
        <end position="277"/>
    </location>
</feature>
<evidence type="ECO:0000256" key="2">
    <source>
        <dbReference type="ARBA" id="ARBA00022927"/>
    </source>
</evidence>
<evidence type="ECO:0000313" key="7">
    <source>
        <dbReference type="Proteomes" id="UP000014978"/>
    </source>
</evidence>
<evidence type="ECO:0000256" key="3">
    <source>
        <dbReference type="ARBA" id="ARBA00046326"/>
    </source>
</evidence>
<keyword evidence="7" id="KW-1185">Reference proteome</keyword>
<keyword evidence="1" id="KW-0813">Transport</keyword>
<feature type="region of interest" description="Disordered" evidence="4">
    <location>
        <begin position="1612"/>
        <end position="1655"/>
    </location>
</feature>
<dbReference type="EMBL" id="ATCN01000044">
    <property type="protein sequence ID" value="EPR80010.1"/>
    <property type="molecule type" value="Genomic_DNA"/>
</dbReference>
<dbReference type="GO" id="GO:0006895">
    <property type="term" value="P:Golgi to endosome transport"/>
    <property type="evidence" value="ECO:0007669"/>
    <property type="project" value="InterPro"/>
</dbReference>
<feature type="compositionally biased region" description="Acidic residues" evidence="4">
    <location>
        <begin position="1623"/>
        <end position="1642"/>
    </location>
</feature>